<dbReference type="NCBIfam" id="NF010079">
    <property type="entry name" value="PRK13564.1"/>
    <property type="match status" value="1"/>
</dbReference>
<dbReference type="AlphaFoldDB" id="A0A6M8AZA3"/>
<protein>
    <recommendedName>
        <fullName evidence="1">anthranilate synthase</fullName>
        <ecNumber evidence="1">4.1.3.27</ecNumber>
    </recommendedName>
</protein>
<dbReference type="EC" id="4.1.3.27" evidence="1"/>
<name>A0A6M8AZA3_9ACTO</name>
<dbReference type="Pfam" id="PF04715">
    <property type="entry name" value="Anth_synt_I_N"/>
    <property type="match status" value="1"/>
</dbReference>
<feature type="domain" description="Chorismate-utilising enzyme C-terminal" evidence="5">
    <location>
        <begin position="290"/>
        <end position="549"/>
    </location>
</feature>
<accession>A0A6M8AZA3</accession>
<dbReference type="Pfam" id="PF00425">
    <property type="entry name" value="Chorismate_bind"/>
    <property type="match status" value="1"/>
</dbReference>
<dbReference type="KEGG" id="amam:HPC72_04300"/>
<dbReference type="PRINTS" id="PR00095">
    <property type="entry name" value="ANTSNTHASEI"/>
</dbReference>
<organism evidence="7 8">
    <name type="scientific">Actinomyces marmotae</name>
    <dbReference type="NCBI Taxonomy" id="2737173"/>
    <lineage>
        <taxon>Bacteria</taxon>
        <taxon>Bacillati</taxon>
        <taxon>Actinomycetota</taxon>
        <taxon>Actinomycetes</taxon>
        <taxon>Actinomycetales</taxon>
        <taxon>Actinomycetaceae</taxon>
        <taxon>Actinomyces</taxon>
    </lineage>
</organism>
<evidence type="ECO:0000256" key="1">
    <source>
        <dbReference type="ARBA" id="ARBA00012266"/>
    </source>
</evidence>
<evidence type="ECO:0000256" key="2">
    <source>
        <dbReference type="ARBA" id="ARBA00023239"/>
    </source>
</evidence>
<comment type="catalytic activity">
    <reaction evidence="3">
        <text>chorismate + L-glutamine = anthranilate + pyruvate + L-glutamate + H(+)</text>
        <dbReference type="Rhea" id="RHEA:21732"/>
        <dbReference type="ChEBI" id="CHEBI:15361"/>
        <dbReference type="ChEBI" id="CHEBI:15378"/>
        <dbReference type="ChEBI" id="CHEBI:16567"/>
        <dbReference type="ChEBI" id="CHEBI:29748"/>
        <dbReference type="ChEBI" id="CHEBI:29985"/>
        <dbReference type="ChEBI" id="CHEBI:58359"/>
        <dbReference type="EC" id="4.1.3.27"/>
    </reaction>
</comment>
<keyword evidence="2 7" id="KW-0456">Lyase</keyword>
<dbReference type="SUPFAM" id="SSF56322">
    <property type="entry name" value="ADC synthase"/>
    <property type="match status" value="1"/>
</dbReference>
<evidence type="ECO:0000256" key="3">
    <source>
        <dbReference type="ARBA" id="ARBA00047683"/>
    </source>
</evidence>
<sequence length="572" mass="59260">MTITGTAGSAGPADPIRPTEPTVLTRGVRCPQDSGALVRRLARAGAIATTADAAGGAPRPVDLVLLESADITTGSSRTTVLMLEASARLTCEGDQVVIEALDRARPDGEAAVARVRASLADRVIEESPGRLVVRIPAPADDAGLEERERLTAPSTLEPLRVLASQEVDHPHLPLVAGVFAFDYLAGFERLPRVAAGPNTCPDYLFHAARILLVIDHPTGEATLVGASVDADDLARRIDVLAAVIDAAGPEPTPDEGGPAPVAGGAGPVAGTVAGTAARPVARAVPSVSDSDFAGLVAGLQESIAAGEVYQVVPSRAFTIDCPDALEAYHALRESNPSPYMFYVATPGFELLGASPESALEHSAATGEVAIRPIAGTRPRGLAPDGSVDHERDTRLELELRTDAKEIAEHVMLVDLARNDVARVSAPGTRRVRELLRVDRYSRVMHLVSEVSGQLDPGLDALDAFRASMTMGTLTGAPKLRAAELIRATEGVRRGSYGGSVGYLRGDGELDTCIVIRSAFVKDGRALVQAGAGVVGASDPAAEAAETVHKASAVLEAVAAARGAELIIETGEA</sequence>
<dbReference type="GO" id="GO:0004049">
    <property type="term" value="F:anthranilate synthase activity"/>
    <property type="evidence" value="ECO:0007669"/>
    <property type="project" value="UniProtKB-EC"/>
</dbReference>
<dbReference type="RefSeq" id="WP_159523588.1">
    <property type="nucleotide sequence ID" value="NZ_CP053642.1"/>
</dbReference>
<dbReference type="PANTHER" id="PTHR11236">
    <property type="entry name" value="AMINOBENZOATE/ANTHRANILATE SYNTHASE"/>
    <property type="match status" value="1"/>
</dbReference>
<dbReference type="EMBL" id="CP053642">
    <property type="protein sequence ID" value="QKD79574.1"/>
    <property type="molecule type" value="Genomic_DNA"/>
</dbReference>
<evidence type="ECO:0000313" key="7">
    <source>
        <dbReference type="EMBL" id="QKD79574.1"/>
    </source>
</evidence>
<proteinExistence type="predicted"/>
<evidence type="ECO:0000313" key="8">
    <source>
        <dbReference type="Proteomes" id="UP000504752"/>
    </source>
</evidence>
<gene>
    <name evidence="7" type="ORF">HPC72_04300</name>
</gene>
<dbReference type="Gene3D" id="3.60.120.10">
    <property type="entry name" value="Anthranilate synthase"/>
    <property type="match status" value="1"/>
</dbReference>
<reference evidence="7 8" key="1">
    <citation type="submission" date="2020-05" db="EMBL/GenBank/DDBJ databases">
        <title>Actinomyces sp. zg-325.</title>
        <authorList>
            <person name="Yang C."/>
        </authorList>
    </citation>
    <scope>NUCLEOTIDE SEQUENCE [LARGE SCALE GENOMIC DNA]</scope>
    <source>
        <strain evidence="8">zg-325</strain>
    </source>
</reference>
<evidence type="ECO:0000259" key="5">
    <source>
        <dbReference type="Pfam" id="PF00425"/>
    </source>
</evidence>
<dbReference type="InterPro" id="IPR019999">
    <property type="entry name" value="Anth_synth_I-like"/>
</dbReference>
<feature type="region of interest" description="Disordered" evidence="4">
    <location>
        <begin position="1"/>
        <end position="21"/>
    </location>
</feature>
<dbReference type="InterPro" id="IPR015890">
    <property type="entry name" value="Chorismate_C"/>
</dbReference>
<feature type="domain" description="Anthranilate synthase component I N-terminal" evidence="6">
    <location>
        <begin position="62"/>
        <end position="222"/>
    </location>
</feature>
<keyword evidence="8" id="KW-1185">Reference proteome</keyword>
<dbReference type="GO" id="GO:0000162">
    <property type="term" value="P:L-tryptophan biosynthetic process"/>
    <property type="evidence" value="ECO:0007669"/>
    <property type="project" value="TreeGrafter"/>
</dbReference>
<evidence type="ECO:0000259" key="6">
    <source>
        <dbReference type="Pfam" id="PF04715"/>
    </source>
</evidence>
<dbReference type="PANTHER" id="PTHR11236:SF49">
    <property type="entry name" value="ANTHRANILATE SYNTHASE COMPONENT 1"/>
    <property type="match status" value="1"/>
</dbReference>
<evidence type="ECO:0000256" key="4">
    <source>
        <dbReference type="SAM" id="MobiDB-lite"/>
    </source>
</evidence>
<dbReference type="InterPro" id="IPR006805">
    <property type="entry name" value="Anth_synth_I_N"/>
</dbReference>
<dbReference type="Proteomes" id="UP000504752">
    <property type="component" value="Chromosome"/>
</dbReference>
<dbReference type="InterPro" id="IPR005801">
    <property type="entry name" value="ADC_synthase"/>
</dbReference>